<dbReference type="AlphaFoldDB" id="A5FUQ7"/>
<proteinExistence type="predicted"/>
<protein>
    <submittedName>
        <fullName evidence="1">Uncharacterized protein</fullName>
    </submittedName>
</protein>
<name>A5FUQ7_ACICJ</name>
<dbReference type="EMBL" id="CP000697">
    <property type="protein sequence ID" value="ABQ29339.1"/>
    <property type="molecule type" value="Genomic_DNA"/>
</dbReference>
<reference evidence="1 2" key="1">
    <citation type="submission" date="2007-05" db="EMBL/GenBank/DDBJ databases">
        <title>Complete sequence of chromosome of Acidiphilium cryptum JF-5.</title>
        <authorList>
            <consortium name="US DOE Joint Genome Institute"/>
            <person name="Copeland A."/>
            <person name="Lucas S."/>
            <person name="Lapidus A."/>
            <person name="Barry K."/>
            <person name="Detter J.C."/>
            <person name="Glavina del Rio T."/>
            <person name="Hammon N."/>
            <person name="Israni S."/>
            <person name="Dalin E."/>
            <person name="Tice H."/>
            <person name="Pitluck S."/>
            <person name="Sims D."/>
            <person name="Brettin T."/>
            <person name="Bruce D."/>
            <person name="Han C."/>
            <person name="Schmutz J."/>
            <person name="Larimer F."/>
            <person name="Land M."/>
            <person name="Hauser L."/>
            <person name="Kyrpides N."/>
            <person name="Kim E."/>
            <person name="Magnuson T."/>
            <person name="Richardson P."/>
        </authorList>
    </citation>
    <scope>NUCLEOTIDE SEQUENCE [LARGE SCALE GENOMIC DNA]</scope>
    <source>
        <strain evidence="1 2">JF-5</strain>
    </source>
</reference>
<evidence type="ECO:0000313" key="1">
    <source>
        <dbReference type="EMBL" id="ABQ29339.1"/>
    </source>
</evidence>
<gene>
    <name evidence="1" type="ordered locus">Acry_0111</name>
</gene>
<dbReference type="KEGG" id="acr:Acry_0111"/>
<organism evidence="1 2">
    <name type="scientific">Acidiphilium cryptum (strain JF-5)</name>
    <dbReference type="NCBI Taxonomy" id="349163"/>
    <lineage>
        <taxon>Bacteria</taxon>
        <taxon>Pseudomonadati</taxon>
        <taxon>Pseudomonadota</taxon>
        <taxon>Alphaproteobacteria</taxon>
        <taxon>Acetobacterales</taxon>
        <taxon>Acidocellaceae</taxon>
        <taxon>Acidiphilium</taxon>
    </lineage>
</organism>
<dbReference type="STRING" id="349163.Acry_0111"/>
<evidence type="ECO:0000313" key="2">
    <source>
        <dbReference type="Proteomes" id="UP000000245"/>
    </source>
</evidence>
<accession>A5FUQ7</accession>
<dbReference type="HOGENOM" id="CLU_1727374_0_0_5"/>
<keyword evidence="2" id="KW-1185">Reference proteome</keyword>
<sequence>MAELGDWDAFPAACWDDDADAPARAALNEPEAALPAPQSALPCPALMVRVPETLAGPDESDVGTALVDAGAAVPHPEVAPAAALAVDVAGTAEMAVPMLMPPHMQDIGQTKIRDERRLALHSRRQAGKICRAISMKPGRFCRVGNFNYGTE</sequence>
<dbReference type="Proteomes" id="UP000000245">
    <property type="component" value="Chromosome"/>
</dbReference>
<dbReference type="RefSeq" id="WP_011941287.1">
    <property type="nucleotide sequence ID" value="NC_009484.1"/>
</dbReference>